<dbReference type="GO" id="GO:0004775">
    <property type="term" value="F:succinate-CoA ligase (ADP-forming) activity"/>
    <property type="evidence" value="ECO:0007669"/>
    <property type="project" value="TreeGrafter"/>
</dbReference>
<keyword evidence="1" id="KW-0175">Coiled coil</keyword>
<dbReference type="InterPro" id="IPR016102">
    <property type="entry name" value="Succinyl-CoA_synth-like"/>
</dbReference>
<dbReference type="InterPro" id="IPR005811">
    <property type="entry name" value="SUCC_ACL_C"/>
</dbReference>
<dbReference type="GO" id="GO:0006099">
    <property type="term" value="P:tricarboxylic acid cycle"/>
    <property type="evidence" value="ECO:0007669"/>
    <property type="project" value="TreeGrafter"/>
</dbReference>
<organism evidence="3 4">
    <name type="scientific">Candidatus Eisenbergiella merdipullorum</name>
    <dbReference type="NCBI Taxonomy" id="2838553"/>
    <lineage>
        <taxon>Bacteria</taxon>
        <taxon>Bacillati</taxon>
        <taxon>Bacillota</taxon>
        <taxon>Clostridia</taxon>
        <taxon>Lachnospirales</taxon>
        <taxon>Lachnospiraceae</taxon>
        <taxon>Eisenbergiella</taxon>
    </lineage>
</organism>
<comment type="caution">
    <text evidence="3">The sequence shown here is derived from an EMBL/GenBank/DDBJ whole genome shotgun (WGS) entry which is preliminary data.</text>
</comment>
<accession>A0A9D2I399</accession>
<feature type="coiled-coil region" evidence="1">
    <location>
        <begin position="74"/>
        <end position="101"/>
    </location>
</feature>
<reference evidence="3" key="2">
    <citation type="submission" date="2021-04" db="EMBL/GenBank/DDBJ databases">
        <authorList>
            <person name="Gilroy R."/>
        </authorList>
    </citation>
    <scope>NUCLEOTIDE SEQUENCE</scope>
    <source>
        <strain evidence="3">CHK179-7159</strain>
    </source>
</reference>
<evidence type="ECO:0000259" key="2">
    <source>
        <dbReference type="Pfam" id="PF00549"/>
    </source>
</evidence>
<evidence type="ECO:0000313" key="4">
    <source>
        <dbReference type="Proteomes" id="UP000886858"/>
    </source>
</evidence>
<evidence type="ECO:0000313" key="3">
    <source>
        <dbReference type="EMBL" id="HJA91525.1"/>
    </source>
</evidence>
<dbReference type="GO" id="GO:0009361">
    <property type="term" value="C:succinate-CoA ligase complex (ADP-forming)"/>
    <property type="evidence" value="ECO:0007669"/>
    <property type="project" value="TreeGrafter"/>
</dbReference>
<gene>
    <name evidence="3" type="ORF">H9717_00115</name>
</gene>
<dbReference type="SUPFAM" id="SSF52210">
    <property type="entry name" value="Succinyl-CoA synthetase domains"/>
    <property type="match status" value="2"/>
</dbReference>
<dbReference type="PANTHER" id="PTHR11117:SF24">
    <property type="entry name" value="PROTEIN FDRA"/>
    <property type="match status" value="1"/>
</dbReference>
<dbReference type="Gene3D" id="3.40.50.261">
    <property type="entry name" value="Succinyl-CoA synthetase domains"/>
    <property type="match status" value="2"/>
</dbReference>
<dbReference type="Pfam" id="PF00549">
    <property type="entry name" value="Ligase_CoA"/>
    <property type="match status" value="1"/>
</dbReference>
<dbReference type="GO" id="GO:0004776">
    <property type="term" value="F:succinate-CoA ligase (GDP-forming) activity"/>
    <property type="evidence" value="ECO:0007669"/>
    <property type="project" value="TreeGrafter"/>
</dbReference>
<name>A0A9D2I399_9FIRM</name>
<feature type="domain" description="ATP-citrate synthase/succinyl-CoA ligase C-terminal" evidence="2">
    <location>
        <begin position="342"/>
        <end position="499"/>
    </location>
</feature>
<proteinExistence type="predicted"/>
<evidence type="ECO:0000256" key="1">
    <source>
        <dbReference type="SAM" id="Coils"/>
    </source>
</evidence>
<dbReference type="Gene3D" id="3.40.50.720">
    <property type="entry name" value="NAD(P)-binding Rossmann-like Domain"/>
    <property type="match status" value="1"/>
</dbReference>
<reference evidence="3" key="1">
    <citation type="journal article" date="2021" name="PeerJ">
        <title>Extensive microbial diversity within the chicken gut microbiome revealed by metagenomics and culture.</title>
        <authorList>
            <person name="Gilroy R."/>
            <person name="Ravi A."/>
            <person name="Getino M."/>
            <person name="Pursley I."/>
            <person name="Horton D.L."/>
            <person name="Alikhan N.F."/>
            <person name="Baker D."/>
            <person name="Gharbi K."/>
            <person name="Hall N."/>
            <person name="Watson M."/>
            <person name="Adriaenssens E.M."/>
            <person name="Foster-Nyarko E."/>
            <person name="Jarju S."/>
            <person name="Secka A."/>
            <person name="Antonio M."/>
            <person name="Oren A."/>
            <person name="Chaudhuri R.R."/>
            <person name="La Ragione R."/>
            <person name="Hildebrand F."/>
            <person name="Pallen M.J."/>
        </authorList>
    </citation>
    <scope>NUCLEOTIDE SEQUENCE</scope>
    <source>
        <strain evidence="3">CHK179-7159</strain>
    </source>
</reference>
<dbReference type="PANTHER" id="PTHR11117">
    <property type="entry name" value="SUCCINYL-COA LIGASE SUBUNIT ALPHA"/>
    <property type="match status" value="1"/>
</dbReference>
<protein>
    <submittedName>
        <fullName evidence="3">Succinyl-CoA synthetase subunit alpha</fullName>
    </submittedName>
</protein>
<dbReference type="AlphaFoldDB" id="A0A9D2I399"/>
<dbReference type="EMBL" id="DWYY01000002">
    <property type="protein sequence ID" value="HJA91525.1"/>
    <property type="molecule type" value="Genomic_DNA"/>
</dbReference>
<sequence>MKRIVIKKNRYVDSVTLMSVGDKIMKMDGIENAEAQMGTWANQELLTELGYEIPADTGADDLVLAASGDAEEHLDAAFRRMEEILDHKDEEEEQYRDLSEIDLEKTPYDLVQISLPGRYAFAEAKKALEKGLHVFIFSDNVSLEEEKKLKEIGERKHLMVMGPDCGVAMVGGVCLGAGSIFREGPVGIVAASGSGAQEVACLLEECGLGISELIGTGGRDLYPQIGGMQMLQGMRRLDEDEKTQVIVLVSKLADTRVMEKVLQEADRLKKPVAAVFLGGDKELFEGHKAAAAFSLEEAAVRAAELAKPGQTFSFRYPEEEIERIVRREMEQYDAEQKYFRGLYCGGTFTEEGLLYYSRIPGITLYSNLETRYAKKLPDSHRSIGNSILDMGAEDFTSEAPHPVFDPKLRIRRLLQEVEDQETAVILLDFITGPGVAPDPVTPVAEVIKNTDRKRHITYIANICGSSQDPQNVKEAKRLLEEAGVIVTPCSYESARLAGALMKALEGRMVQ</sequence>
<dbReference type="Proteomes" id="UP000886858">
    <property type="component" value="Unassembled WGS sequence"/>
</dbReference>
<dbReference type="GO" id="GO:0005829">
    <property type="term" value="C:cytosol"/>
    <property type="evidence" value="ECO:0007669"/>
    <property type="project" value="TreeGrafter"/>
</dbReference>